<proteinExistence type="inferred from homology"/>
<keyword evidence="1" id="KW-0819">tRNA processing</keyword>
<keyword evidence="3" id="KW-0378">Hydrolase</keyword>
<dbReference type="EMBL" id="RCHS01003655">
    <property type="protein sequence ID" value="RMX40360.1"/>
    <property type="molecule type" value="Genomic_DNA"/>
</dbReference>
<evidence type="ECO:0000256" key="6">
    <source>
        <dbReference type="ARBA" id="ARBA00037784"/>
    </source>
</evidence>
<dbReference type="Pfam" id="PF02137">
    <property type="entry name" value="A_deamin"/>
    <property type="match status" value="1"/>
</dbReference>
<dbReference type="PANTHER" id="PTHR46516:SF1">
    <property type="entry name" value="TRNA-SPECIFIC ADENOSINE DEAMINASE 1"/>
    <property type="match status" value="1"/>
</dbReference>
<organism evidence="13 14">
    <name type="scientific">Pocillopora damicornis</name>
    <name type="common">Cauliflower coral</name>
    <name type="synonym">Millepora damicornis</name>
    <dbReference type="NCBI Taxonomy" id="46731"/>
    <lineage>
        <taxon>Eukaryota</taxon>
        <taxon>Metazoa</taxon>
        <taxon>Cnidaria</taxon>
        <taxon>Anthozoa</taxon>
        <taxon>Hexacorallia</taxon>
        <taxon>Scleractinia</taxon>
        <taxon>Astrocoeniina</taxon>
        <taxon>Pocilloporidae</taxon>
        <taxon>Pocillopora</taxon>
    </lineage>
</organism>
<evidence type="ECO:0000256" key="10">
    <source>
        <dbReference type="ARBA" id="ARBA00041760"/>
    </source>
</evidence>
<keyword evidence="14" id="KW-1185">Reference proteome</keyword>
<dbReference type="OrthoDB" id="416253at2759"/>
<name>A0A3M6TG68_POCDA</name>
<comment type="function">
    <text evidence="6">Specifically deaminates adenosine-37 to inosine in tRNA-Ala.</text>
</comment>
<dbReference type="GO" id="GO:0043829">
    <property type="term" value="F:tRNA-specific adenosine-37 deaminase activity"/>
    <property type="evidence" value="ECO:0007669"/>
    <property type="project" value="UniProtKB-EC"/>
</dbReference>
<evidence type="ECO:0000256" key="1">
    <source>
        <dbReference type="ARBA" id="ARBA00022694"/>
    </source>
</evidence>
<dbReference type="PANTHER" id="PTHR46516">
    <property type="entry name" value="TRNA-SPECIFIC ADENOSINE DEAMINASE 1"/>
    <property type="match status" value="1"/>
</dbReference>
<evidence type="ECO:0000256" key="5">
    <source>
        <dbReference type="ARBA" id="ARBA00037026"/>
    </source>
</evidence>
<dbReference type="EC" id="3.5.4.34" evidence="8"/>
<feature type="domain" description="A to I editase" evidence="12">
    <location>
        <begin position="123"/>
        <end position="562"/>
    </location>
</feature>
<evidence type="ECO:0000256" key="3">
    <source>
        <dbReference type="ARBA" id="ARBA00022801"/>
    </source>
</evidence>
<keyword evidence="4" id="KW-0862">Zinc</keyword>
<sequence>SLELNLVQDGGRQRHFCTVLDISQNYIPLLCCSMAHWKEDEIFADKLARLCCDHFNKLNKKGKPQIDGEWTLLAAIVLVQQRDDDDNSTTKYSMEVVAMGTGSKCIGRNRMNNQGKCVEGKGYLYQQLWYVYKEEKSIFVFQEESCLCKLKDGVSFHLFTSHTPCGDASIFPKAEDDTLVVSGLQSQSLKSGKRKCHSPSEIVTPMDSSKKICLEKKTTNDLSSDILIETSIVSSTVQIFSQEATGMHSSNHTSETSAEFSLFLSDSQSKCEDLKNFTINCKEQKANGTQTDPVSINNDETGRVVANFNQIQNNGKQYKDVHRTGAKCVPGGEQDLLQPGIEYHTVGILRTKPGRGDPTLSMSCSDKIMKWNVLGIQGALLSYFLTTPVYLSSIVVGMCPYDGTAMKRGIFERALSVSLDLYSEFCHHKPKTFQADVQFEYSKYKVMEQSQSKVSSSSTAIIWIKDPFYHEISVNGLRQGVTKKNLSSPKARTCICKASLFETFKALVGSIPVWKLPSSLRQKKITSYHNAKRQASIYNAVREKFLIAFPTWCLKPDNLSNFTGSE</sequence>
<evidence type="ECO:0000313" key="14">
    <source>
        <dbReference type="Proteomes" id="UP000275408"/>
    </source>
</evidence>
<dbReference type="Proteomes" id="UP000275408">
    <property type="component" value="Unassembled WGS sequence"/>
</dbReference>
<comment type="caution">
    <text evidence="13">The sequence shown here is derived from an EMBL/GenBank/DDBJ whole genome shotgun (WGS) entry which is preliminary data.</text>
</comment>
<dbReference type="SMART" id="SM00552">
    <property type="entry name" value="ADEAMc"/>
    <property type="match status" value="1"/>
</dbReference>
<dbReference type="GO" id="GO:0046872">
    <property type="term" value="F:metal ion binding"/>
    <property type="evidence" value="ECO:0007669"/>
    <property type="project" value="UniProtKB-KW"/>
</dbReference>
<evidence type="ECO:0000256" key="2">
    <source>
        <dbReference type="ARBA" id="ARBA00022723"/>
    </source>
</evidence>
<evidence type="ECO:0000256" key="4">
    <source>
        <dbReference type="ARBA" id="ARBA00022833"/>
    </source>
</evidence>
<gene>
    <name evidence="13" type="ORF">pdam_00017490</name>
</gene>
<dbReference type="InterPro" id="IPR002466">
    <property type="entry name" value="A_deamin"/>
</dbReference>
<protein>
    <recommendedName>
        <fullName evidence="9">tRNA-specific adenosine deaminase 1</fullName>
        <ecNumber evidence="8">3.5.4.34</ecNumber>
    </recommendedName>
    <alternativeName>
        <fullName evidence="10">tRNA-specific adenosine-37 deaminase</fullName>
    </alternativeName>
</protein>
<comment type="cofactor">
    <cofactor evidence="5">
        <name>1D-myo-inositol hexakisphosphate</name>
        <dbReference type="ChEBI" id="CHEBI:58130"/>
    </cofactor>
</comment>
<evidence type="ECO:0000313" key="13">
    <source>
        <dbReference type="EMBL" id="RMX40360.1"/>
    </source>
</evidence>
<evidence type="ECO:0000256" key="11">
    <source>
        <dbReference type="ARBA" id="ARBA00047635"/>
    </source>
</evidence>
<evidence type="ECO:0000256" key="9">
    <source>
        <dbReference type="ARBA" id="ARBA00040502"/>
    </source>
</evidence>
<dbReference type="GO" id="GO:0003723">
    <property type="term" value="F:RNA binding"/>
    <property type="evidence" value="ECO:0007669"/>
    <property type="project" value="InterPro"/>
</dbReference>
<comment type="similarity">
    <text evidence="7">Belongs to the ADAT1 family.</text>
</comment>
<reference evidence="13 14" key="1">
    <citation type="journal article" date="2018" name="Sci. Rep.">
        <title>Comparative analysis of the Pocillopora damicornis genome highlights role of immune system in coral evolution.</title>
        <authorList>
            <person name="Cunning R."/>
            <person name="Bay R.A."/>
            <person name="Gillette P."/>
            <person name="Baker A.C."/>
            <person name="Traylor-Knowles N."/>
        </authorList>
    </citation>
    <scope>NUCLEOTIDE SEQUENCE [LARGE SCALE GENOMIC DNA]</scope>
    <source>
        <strain evidence="13">RSMAS</strain>
        <tissue evidence="13">Whole animal</tissue>
    </source>
</reference>
<feature type="non-terminal residue" evidence="13">
    <location>
        <position position="1"/>
    </location>
</feature>
<dbReference type="STRING" id="46731.A0A3M6TG68"/>
<dbReference type="GO" id="GO:0008033">
    <property type="term" value="P:tRNA processing"/>
    <property type="evidence" value="ECO:0007669"/>
    <property type="project" value="UniProtKB-KW"/>
</dbReference>
<keyword evidence="2" id="KW-0479">Metal-binding</keyword>
<accession>A0A3M6TG68</accession>
<dbReference type="AlphaFoldDB" id="A0A3M6TG68"/>
<evidence type="ECO:0000259" key="12">
    <source>
        <dbReference type="PROSITE" id="PS50141"/>
    </source>
</evidence>
<evidence type="ECO:0000256" key="8">
    <source>
        <dbReference type="ARBA" id="ARBA00038940"/>
    </source>
</evidence>
<comment type="catalytic activity">
    <reaction evidence="11">
        <text>adenosine(37) in tRNA(Ala) + H2O + H(+) = inosine(37) in tRNA(Ala) + NH4(+)</text>
        <dbReference type="Rhea" id="RHEA:50968"/>
        <dbReference type="Rhea" id="RHEA-COMP:12855"/>
        <dbReference type="Rhea" id="RHEA-COMP:12856"/>
        <dbReference type="ChEBI" id="CHEBI:15377"/>
        <dbReference type="ChEBI" id="CHEBI:15378"/>
        <dbReference type="ChEBI" id="CHEBI:28938"/>
        <dbReference type="ChEBI" id="CHEBI:74411"/>
        <dbReference type="ChEBI" id="CHEBI:82852"/>
        <dbReference type="EC" id="3.5.4.34"/>
    </reaction>
</comment>
<evidence type="ECO:0000256" key="7">
    <source>
        <dbReference type="ARBA" id="ARBA00038326"/>
    </source>
</evidence>
<dbReference type="PROSITE" id="PS50141">
    <property type="entry name" value="A_DEAMIN_EDITASE"/>
    <property type="match status" value="1"/>
</dbReference>